<evidence type="ECO:0000313" key="4">
    <source>
        <dbReference type="WBParaSite" id="DME_0000892601-mRNA-1"/>
    </source>
</evidence>
<dbReference type="OrthoDB" id="445362at2759"/>
<dbReference type="Proteomes" id="UP000274756">
    <property type="component" value="Unassembled WGS sequence"/>
</dbReference>
<dbReference type="WBParaSite" id="DME_0000892601-mRNA-1">
    <property type="protein sequence ID" value="DME_0000892601-mRNA-1"/>
    <property type="gene ID" value="DME_0000892601"/>
</dbReference>
<proteinExistence type="predicted"/>
<evidence type="ECO:0000313" key="2">
    <source>
        <dbReference type="Proteomes" id="UP000038040"/>
    </source>
</evidence>
<reference evidence="1 3" key="2">
    <citation type="submission" date="2018-11" db="EMBL/GenBank/DDBJ databases">
        <authorList>
            <consortium name="Pathogen Informatics"/>
        </authorList>
    </citation>
    <scope>NUCLEOTIDE SEQUENCE [LARGE SCALE GENOMIC DNA]</scope>
</reference>
<dbReference type="EMBL" id="UYYG01000079">
    <property type="protein sequence ID" value="VDN52799.1"/>
    <property type="molecule type" value="Genomic_DNA"/>
</dbReference>
<dbReference type="PANTHER" id="PTHR13357">
    <property type="entry name" value="SH3 ADAPTER PROTEIN SPIN90 NCK INTERACTING PROTEIN WITH SH3 DOMAIN"/>
    <property type="match status" value="1"/>
</dbReference>
<dbReference type="InterPro" id="IPR030125">
    <property type="entry name" value="SPIN90/Ldb17"/>
</dbReference>
<dbReference type="AlphaFoldDB" id="A0A0N4UM67"/>
<evidence type="ECO:0000313" key="1">
    <source>
        <dbReference type="EMBL" id="VDN52799.1"/>
    </source>
</evidence>
<accession>A0A0N4UM67</accession>
<sequence>MYMPVLNAKAKARELVDIIREETNAPMAACIDTVSLILKCLMRDVSSCKDLLHIKTALDHEDIIDVEQCYDAGVIHKSIMIISSIIDDKKQQKWSLEGDNQLVECLQTFSSVLDNTDKRISINQLSKSDYEFIEKLVLLYQIEQNDVIRLALINAFLSCCQIEVIKSFRLPVLIIANNRFIHPLSDLEIAAFNLLIDIYSITEKIPYFHLEYFTTDFFAKIILLCEHDAKLPVKFLLNFNSHFDDEQNFIISALHSNQSLVFGQLLIEEFNSRRNNDCVCSTQLAERMKKPLDSLVL</sequence>
<name>A0A0N4UM67_DRAME</name>
<dbReference type="GO" id="GO:0071933">
    <property type="term" value="F:Arp2/3 complex binding"/>
    <property type="evidence" value="ECO:0007669"/>
    <property type="project" value="TreeGrafter"/>
</dbReference>
<dbReference type="PANTHER" id="PTHR13357:SF1">
    <property type="entry name" value="NCK-INTERACTING PROTEIN WITH SH3 DOMAIN"/>
    <property type="match status" value="1"/>
</dbReference>
<organism evidence="2 4">
    <name type="scientific">Dracunculus medinensis</name>
    <name type="common">Guinea worm</name>
    <dbReference type="NCBI Taxonomy" id="318479"/>
    <lineage>
        <taxon>Eukaryota</taxon>
        <taxon>Metazoa</taxon>
        <taxon>Ecdysozoa</taxon>
        <taxon>Nematoda</taxon>
        <taxon>Chromadorea</taxon>
        <taxon>Rhabditida</taxon>
        <taxon>Spirurina</taxon>
        <taxon>Dracunculoidea</taxon>
        <taxon>Dracunculidae</taxon>
        <taxon>Dracunculus</taxon>
    </lineage>
</organism>
<protein>
    <submittedName>
        <fullName evidence="4">DUF2013 domain-containing protein</fullName>
    </submittedName>
</protein>
<dbReference type="GO" id="GO:0006897">
    <property type="term" value="P:endocytosis"/>
    <property type="evidence" value="ECO:0007669"/>
    <property type="project" value="TreeGrafter"/>
</dbReference>
<keyword evidence="3" id="KW-1185">Reference proteome</keyword>
<reference evidence="4" key="1">
    <citation type="submission" date="2017-02" db="UniProtKB">
        <authorList>
            <consortium name="WormBaseParasite"/>
        </authorList>
    </citation>
    <scope>IDENTIFICATION</scope>
</reference>
<dbReference type="STRING" id="318479.A0A0N4UM67"/>
<dbReference type="Proteomes" id="UP000038040">
    <property type="component" value="Unplaced"/>
</dbReference>
<evidence type="ECO:0000313" key="3">
    <source>
        <dbReference type="Proteomes" id="UP000274756"/>
    </source>
</evidence>
<gene>
    <name evidence="1" type="ORF">DME_LOCUS2772</name>
</gene>